<protein>
    <submittedName>
        <fullName evidence="2">Uncharacterized protein</fullName>
    </submittedName>
</protein>
<feature type="compositionally biased region" description="Basic and acidic residues" evidence="1">
    <location>
        <begin position="246"/>
        <end position="266"/>
    </location>
</feature>
<feature type="compositionally biased region" description="Basic and acidic residues" evidence="1">
    <location>
        <begin position="298"/>
        <end position="309"/>
    </location>
</feature>
<feature type="compositionally biased region" description="Basic residues" evidence="1">
    <location>
        <begin position="23"/>
        <end position="33"/>
    </location>
</feature>
<feature type="region of interest" description="Disordered" evidence="1">
    <location>
        <begin position="1"/>
        <end position="69"/>
    </location>
</feature>
<evidence type="ECO:0000313" key="2">
    <source>
        <dbReference type="EMBL" id="CAA9318679.1"/>
    </source>
</evidence>
<proteinExistence type="predicted"/>
<accession>A0A6J4KZX6</accession>
<organism evidence="2">
    <name type="scientific">uncultured Gemmatimonadaceae bacterium</name>
    <dbReference type="NCBI Taxonomy" id="246130"/>
    <lineage>
        <taxon>Bacteria</taxon>
        <taxon>Pseudomonadati</taxon>
        <taxon>Gemmatimonadota</taxon>
        <taxon>Gemmatimonadia</taxon>
        <taxon>Gemmatimonadales</taxon>
        <taxon>Gemmatimonadaceae</taxon>
        <taxon>environmental samples</taxon>
    </lineage>
</organism>
<feature type="non-terminal residue" evidence="2">
    <location>
        <position position="1"/>
    </location>
</feature>
<dbReference type="AlphaFoldDB" id="A0A6J4KZX6"/>
<evidence type="ECO:0000256" key="1">
    <source>
        <dbReference type="SAM" id="MobiDB-lite"/>
    </source>
</evidence>
<gene>
    <name evidence="2" type="ORF">AVDCRST_MAG40-1353</name>
</gene>
<reference evidence="2" key="1">
    <citation type="submission" date="2020-02" db="EMBL/GenBank/DDBJ databases">
        <authorList>
            <person name="Meier V. D."/>
        </authorList>
    </citation>
    <scope>NUCLEOTIDE SEQUENCE</scope>
    <source>
        <strain evidence="2">AVDCRST_MAG40</strain>
    </source>
</reference>
<feature type="region of interest" description="Disordered" evidence="1">
    <location>
        <begin position="217"/>
        <end position="348"/>
    </location>
</feature>
<feature type="compositionally biased region" description="Basic and acidic residues" evidence="1">
    <location>
        <begin position="277"/>
        <end position="287"/>
    </location>
</feature>
<feature type="region of interest" description="Disordered" evidence="1">
    <location>
        <begin position="144"/>
        <end position="185"/>
    </location>
</feature>
<feature type="compositionally biased region" description="Low complexity" evidence="1">
    <location>
        <begin position="236"/>
        <end position="245"/>
    </location>
</feature>
<sequence>DDLRATHTSAGHPARGERDHPGLRRQRVHRRSRGVGARADVHELRGHRRQRRDGGRGHGGAQADPGALRRARSLRRAAERRPVGRAQHGAGALDLAVRRVPRRRRLLGAHAARARDGAVRARPGARARLRGRAAVRRPPLGRAHVHGVRRRLRRRGARRVAARAPRERHDVHHPRPPRGGAGGGRLRRVAAVRGGLRHVAPHGVPGRADGVRARAARLPADARLQPQRERGEDAARAGGRAGAVRPEPRAQPEPARRLGGRGRDGALARGALGGEDEPLRWRPEQRGRGAAGHPPGGRHLEAARRERGAARGARRGGRRVPGVELGARRPRAPRGGPGAPPRRGDAAP</sequence>
<feature type="compositionally biased region" description="Basic residues" evidence="1">
    <location>
        <begin position="144"/>
        <end position="161"/>
    </location>
</feature>
<name>A0A6J4KZX6_9BACT</name>
<feature type="compositionally biased region" description="Basic and acidic residues" evidence="1">
    <location>
        <begin position="226"/>
        <end position="235"/>
    </location>
</feature>
<feature type="non-terminal residue" evidence="2">
    <location>
        <position position="348"/>
    </location>
</feature>
<dbReference type="EMBL" id="CADCTX010000423">
    <property type="protein sequence ID" value="CAA9318679.1"/>
    <property type="molecule type" value="Genomic_DNA"/>
</dbReference>